<dbReference type="CDD" id="cd01949">
    <property type="entry name" value="GGDEF"/>
    <property type="match status" value="1"/>
</dbReference>
<dbReference type="PANTHER" id="PTHR44757">
    <property type="entry name" value="DIGUANYLATE CYCLASE DGCP"/>
    <property type="match status" value="1"/>
</dbReference>
<dbReference type="RefSeq" id="WP_117442081.1">
    <property type="nucleotide sequence ID" value="NZ_JAJFEN010000015.1"/>
</dbReference>
<reference evidence="3 4" key="1">
    <citation type="submission" date="2018-08" db="EMBL/GenBank/DDBJ databases">
        <title>A genome reference for cultivated species of the human gut microbiota.</title>
        <authorList>
            <person name="Zou Y."/>
            <person name="Xue W."/>
            <person name="Luo G."/>
        </authorList>
    </citation>
    <scope>NUCLEOTIDE SEQUENCE [LARGE SCALE GENOMIC DNA]</scope>
    <source>
        <strain evidence="3 4">OF01-2LB</strain>
    </source>
</reference>
<dbReference type="InterPro" id="IPR000160">
    <property type="entry name" value="GGDEF_dom"/>
</dbReference>
<accession>A0A3E2W204</accession>
<dbReference type="NCBIfam" id="TIGR00254">
    <property type="entry name" value="GGDEF"/>
    <property type="match status" value="1"/>
</dbReference>
<sequence length="833" mass="96986">MKIETIGIQNDHKQVPGQAISESMMMELEIGFSKHRLDDGLTFIWGNAAFYRLTGIAKNEFCTRYSDFRTYYGSDLRCICEYESMHQQLCKAYEAGAKSISHQLRIKGRLSCSWIKLTAFFCTLPDQTPGAYFMYTDISAMMKKQQELEERENNFAWMLSVYAGNVYISDMDTYELLYLNAHACNTLQANADAVIGEKCYKVIQGRTSPCPFCTNHRLKKDETYEWEFYNPNLQRTFMIKDRMLNWKGHRARLELSYDMYSAEYKLAKKDQERESILKTIPAGMIRIDARDYRTVLWYNDIFLNMIEYTKEQFENELHSRCTYMHPDDYKRVQLLAQDLKESGENVVLEARAYTRSKKERIWTTTLCYISGEDSWDGIPSFYSLSLDITKERKKMETLQHKAEKDSLTGIYNRAETEKQIKEYLVDNLHAKGALFMIDTDNFKQINDTEGHMVGDVVLAELANGMKRLMRESDIVGRIGGDEFTIFMKNIASLKDAERKAQELLHMFRHLFDKEKSSVNVSCSIGIASYPRDGHTFKELYASADKALYQAKLQGKDCAFIYDPELLESMGQTSYSSLGTAIDSEKRYAESSDNLTRFVFRTLYQSENIDTAIYKVLETVGKQYDVSRAYVFENSDDNRFTSNTYEWCNKGIKAQIDKLQNVNYEDFGDYEKLFGDDSIFYCRNIHTLSSEQEELFASQGIHSTLQCAFYENRIYRGFVGFDECTGLRLWTQEEISSLSLISQLLSIFLQRKKTQQISQEMIQYQTVLNSLDECIYVIEEETSILLYANQKFRETYPGFTIGSSCCFDRCDAHKMPIIWHRKHAFLCIDMKESM</sequence>
<dbReference type="Gene3D" id="3.30.450.20">
    <property type="entry name" value="PAS domain"/>
    <property type="match status" value="1"/>
</dbReference>
<dbReference type="Gene3D" id="3.30.450.40">
    <property type="match status" value="1"/>
</dbReference>
<dbReference type="SUPFAM" id="SSF55785">
    <property type="entry name" value="PYP-like sensor domain (PAS domain)"/>
    <property type="match status" value="2"/>
</dbReference>
<dbReference type="Pfam" id="PF00990">
    <property type="entry name" value="GGDEF"/>
    <property type="match status" value="1"/>
</dbReference>
<dbReference type="OrthoDB" id="9804955at2"/>
<dbReference type="AlphaFoldDB" id="A0A3E2W204"/>
<name>A0A3E2W204_CLOIN</name>
<feature type="domain" description="GGDEF" evidence="2">
    <location>
        <begin position="430"/>
        <end position="563"/>
    </location>
</feature>
<dbReference type="InterPro" id="IPR029016">
    <property type="entry name" value="GAF-like_dom_sf"/>
</dbReference>
<evidence type="ECO:0000259" key="1">
    <source>
        <dbReference type="PROSITE" id="PS50112"/>
    </source>
</evidence>
<dbReference type="PROSITE" id="PS50887">
    <property type="entry name" value="GGDEF"/>
    <property type="match status" value="1"/>
</dbReference>
<evidence type="ECO:0000313" key="3">
    <source>
        <dbReference type="EMBL" id="RGC18120.1"/>
    </source>
</evidence>
<dbReference type="PROSITE" id="PS50112">
    <property type="entry name" value="PAS"/>
    <property type="match status" value="1"/>
</dbReference>
<organism evidence="3 4">
    <name type="scientific">Clostridium innocuum</name>
    <dbReference type="NCBI Taxonomy" id="1522"/>
    <lineage>
        <taxon>Bacteria</taxon>
        <taxon>Bacillati</taxon>
        <taxon>Bacillota</taxon>
        <taxon>Clostridia</taxon>
        <taxon>Eubacteriales</taxon>
        <taxon>Clostridiaceae</taxon>
        <taxon>Clostridium</taxon>
    </lineage>
</organism>
<dbReference type="EMBL" id="QVEV01000003">
    <property type="protein sequence ID" value="RGC18120.1"/>
    <property type="molecule type" value="Genomic_DNA"/>
</dbReference>
<dbReference type="InterPro" id="IPR029787">
    <property type="entry name" value="Nucleotide_cyclase"/>
</dbReference>
<dbReference type="PANTHER" id="PTHR44757:SF2">
    <property type="entry name" value="BIOFILM ARCHITECTURE MAINTENANCE PROTEIN MBAA"/>
    <property type="match status" value="1"/>
</dbReference>
<dbReference type="Proteomes" id="UP000260025">
    <property type="component" value="Unassembled WGS sequence"/>
</dbReference>
<dbReference type="InterPro" id="IPR052155">
    <property type="entry name" value="Biofilm_reg_signaling"/>
</dbReference>
<proteinExistence type="predicted"/>
<protein>
    <submittedName>
        <fullName evidence="3">GGDEF domain-containing protein</fullName>
    </submittedName>
</protein>
<feature type="domain" description="PAS" evidence="1">
    <location>
        <begin position="269"/>
        <end position="343"/>
    </location>
</feature>
<dbReference type="InterPro" id="IPR043128">
    <property type="entry name" value="Rev_trsase/Diguanyl_cyclase"/>
</dbReference>
<dbReference type="SUPFAM" id="SSF55781">
    <property type="entry name" value="GAF domain-like"/>
    <property type="match status" value="1"/>
</dbReference>
<comment type="caution">
    <text evidence="3">The sequence shown here is derived from an EMBL/GenBank/DDBJ whole genome shotgun (WGS) entry which is preliminary data.</text>
</comment>
<gene>
    <name evidence="3" type="ORF">DXA38_03960</name>
</gene>
<evidence type="ECO:0000313" key="4">
    <source>
        <dbReference type="Proteomes" id="UP000260025"/>
    </source>
</evidence>
<dbReference type="Pfam" id="PF13426">
    <property type="entry name" value="PAS_9"/>
    <property type="match status" value="2"/>
</dbReference>
<dbReference type="InterPro" id="IPR035965">
    <property type="entry name" value="PAS-like_dom_sf"/>
</dbReference>
<evidence type="ECO:0000259" key="2">
    <source>
        <dbReference type="PROSITE" id="PS50887"/>
    </source>
</evidence>
<dbReference type="InterPro" id="IPR000014">
    <property type="entry name" value="PAS"/>
</dbReference>
<dbReference type="SMART" id="SM00267">
    <property type="entry name" value="GGDEF"/>
    <property type="match status" value="1"/>
</dbReference>
<dbReference type="CDD" id="cd00130">
    <property type="entry name" value="PAS"/>
    <property type="match status" value="1"/>
</dbReference>
<dbReference type="SUPFAM" id="SSF55073">
    <property type="entry name" value="Nucleotide cyclase"/>
    <property type="match status" value="1"/>
</dbReference>
<dbReference type="Gene3D" id="3.30.70.270">
    <property type="match status" value="1"/>
</dbReference>